<gene>
    <name evidence="2" type="ORF">GCM10009839_78280</name>
</gene>
<name>A0ABP5GVE9_9ACTN</name>
<accession>A0ABP5GVE9</accession>
<reference evidence="3" key="1">
    <citation type="journal article" date="2019" name="Int. J. Syst. Evol. Microbiol.">
        <title>The Global Catalogue of Microorganisms (GCM) 10K type strain sequencing project: providing services to taxonomists for standard genome sequencing and annotation.</title>
        <authorList>
            <consortium name="The Broad Institute Genomics Platform"/>
            <consortium name="The Broad Institute Genome Sequencing Center for Infectious Disease"/>
            <person name="Wu L."/>
            <person name="Ma J."/>
        </authorList>
    </citation>
    <scope>NUCLEOTIDE SEQUENCE [LARGE SCALE GENOMIC DNA]</scope>
    <source>
        <strain evidence="3">JCM 16014</strain>
    </source>
</reference>
<keyword evidence="3" id="KW-1185">Reference proteome</keyword>
<evidence type="ECO:0000313" key="3">
    <source>
        <dbReference type="Proteomes" id="UP001500751"/>
    </source>
</evidence>
<organism evidence="2 3">
    <name type="scientific">Catenulispora yoronensis</name>
    <dbReference type="NCBI Taxonomy" id="450799"/>
    <lineage>
        <taxon>Bacteria</taxon>
        <taxon>Bacillati</taxon>
        <taxon>Actinomycetota</taxon>
        <taxon>Actinomycetes</taxon>
        <taxon>Catenulisporales</taxon>
        <taxon>Catenulisporaceae</taxon>
        <taxon>Catenulispora</taxon>
    </lineage>
</organism>
<dbReference type="EMBL" id="BAAAQN010000067">
    <property type="protein sequence ID" value="GAA2057271.1"/>
    <property type="molecule type" value="Genomic_DNA"/>
</dbReference>
<protein>
    <submittedName>
        <fullName evidence="2">Uncharacterized protein</fullName>
    </submittedName>
</protein>
<evidence type="ECO:0000313" key="2">
    <source>
        <dbReference type="EMBL" id="GAA2057271.1"/>
    </source>
</evidence>
<proteinExistence type="predicted"/>
<dbReference type="Proteomes" id="UP001500751">
    <property type="component" value="Unassembled WGS sequence"/>
</dbReference>
<feature type="region of interest" description="Disordered" evidence="1">
    <location>
        <begin position="56"/>
        <end position="83"/>
    </location>
</feature>
<comment type="caution">
    <text evidence="2">The sequence shown here is derived from an EMBL/GenBank/DDBJ whole genome shotgun (WGS) entry which is preliminary data.</text>
</comment>
<evidence type="ECO:0000256" key="1">
    <source>
        <dbReference type="SAM" id="MobiDB-lite"/>
    </source>
</evidence>
<sequence length="119" mass="12947">MAFRRSAAAFASPVVSDRQVRELDSSGMRPTVTAAHAGCHPVFWASPNSLVRTHRGCGPRRGLAGSDGWPPKPGGRTNERKDPIAMLFTPVAPPTPATPTRDPRADVIECRFRHEPPIR</sequence>